<dbReference type="Pfam" id="PF03732">
    <property type="entry name" value="Retrotrans_gag"/>
    <property type="match status" value="1"/>
</dbReference>
<feature type="compositionally biased region" description="Gly residues" evidence="1">
    <location>
        <begin position="39"/>
        <end position="54"/>
    </location>
</feature>
<dbReference type="GO" id="GO:0003964">
    <property type="term" value="F:RNA-directed DNA polymerase activity"/>
    <property type="evidence" value="ECO:0007669"/>
    <property type="project" value="UniProtKB-KW"/>
</dbReference>
<dbReference type="InterPro" id="IPR043502">
    <property type="entry name" value="DNA/RNA_pol_sf"/>
</dbReference>
<comment type="caution">
    <text evidence="3">The sequence shown here is derived from an EMBL/GenBank/DDBJ whole genome shotgun (WGS) entry which is preliminary data.</text>
</comment>
<sequence>FLYIVSCVMMIPSSIMPRIFAIVEDGREGERFGDRSESGRGGQGSGRGSQGGGRDGQESNQGSQGSSRGNEANGGGGGVPDFATIIAQQLQNLLPTILAQVGNHVNNQGNNEKKDDNDYEGNSGALVYTRWIKKMESIQEMSGCGENQKVKYTASSFNGKALTWWNSHVQTRGQEAAVAITWEDFKTLTTEEFCLNNEMQKLDTNFWSHTMVGAGHAANGALKKITEKRGNNGEPSRDGNVRDDNKRSRTGRAFTIITNPVRKEYTGTAPKYNITVNPRNLTIARRACFECGGTDHYKAACTRLNRTPRPGGNRPNPVMAIEGGQGHGNNGNQARRRDFVMGAEEARQDPNVVTDIEPSNLGFSYEIEIASGQLVQINKLSRHKAEIVFHDNVVRIPLPNGEILRVLGERPKENVRHSNNVKVKEQKLKDIVVFRNFFKVFPDDLSGLPPSREIKFRIDLIPRAMSVAKSPYCLAPFEMKELSSQHRELQDKGFIRPSLS</sequence>
<dbReference type="InterPro" id="IPR005162">
    <property type="entry name" value="Retrotrans_gag_dom"/>
</dbReference>
<feature type="region of interest" description="Disordered" evidence="1">
    <location>
        <begin position="226"/>
        <end position="251"/>
    </location>
</feature>
<name>A0A699HED5_TANCI</name>
<dbReference type="AlphaFoldDB" id="A0A699HED5"/>
<organism evidence="3">
    <name type="scientific">Tanacetum cinerariifolium</name>
    <name type="common">Dalmatian daisy</name>
    <name type="synonym">Chrysanthemum cinerariifolium</name>
    <dbReference type="NCBI Taxonomy" id="118510"/>
    <lineage>
        <taxon>Eukaryota</taxon>
        <taxon>Viridiplantae</taxon>
        <taxon>Streptophyta</taxon>
        <taxon>Embryophyta</taxon>
        <taxon>Tracheophyta</taxon>
        <taxon>Spermatophyta</taxon>
        <taxon>Magnoliopsida</taxon>
        <taxon>eudicotyledons</taxon>
        <taxon>Gunneridae</taxon>
        <taxon>Pentapetalae</taxon>
        <taxon>asterids</taxon>
        <taxon>campanulids</taxon>
        <taxon>Asterales</taxon>
        <taxon>Asteraceae</taxon>
        <taxon>Asteroideae</taxon>
        <taxon>Anthemideae</taxon>
        <taxon>Anthemidinae</taxon>
        <taxon>Tanacetum</taxon>
    </lineage>
</organism>
<keyword evidence="3" id="KW-0808">Transferase</keyword>
<keyword evidence="3" id="KW-0695">RNA-directed DNA polymerase</keyword>
<feature type="compositionally biased region" description="Basic and acidic residues" evidence="1">
    <location>
        <begin position="226"/>
        <end position="247"/>
    </location>
</feature>
<evidence type="ECO:0000259" key="2">
    <source>
        <dbReference type="Pfam" id="PF03732"/>
    </source>
</evidence>
<accession>A0A699HED5</accession>
<reference evidence="3" key="1">
    <citation type="journal article" date="2019" name="Sci. Rep.">
        <title>Draft genome of Tanacetum cinerariifolium, the natural source of mosquito coil.</title>
        <authorList>
            <person name="Yamashiro T."/>
            <person name="Shiraishi A."/>
            <person name="Satake H."/>
            <person name="Nakayama K."/>
        </authorList>
    </citation>
    <scope>NUCLEOTIDE SEQUENCE</scope>
</reference>
<keyword evidence="3" id="KW-0548">Nucleotidyltransferase</keyword>
<feature type="region of interest" description="Disordered" evidence="1">
    <location>
        <begin position="30"/>
        <end position="77"/>
    </location>
</feature>
<feature type="domain" description="Retrotransposon gag" evidence="2">
    <location>
        <begin position="152"/>
        <end position="210"/>
    </location>
</feature>
<dbReference type="PANTHER" id="PTHR15503:SF45">
    <property type="entry name" value="RNA-DIRECTED DNA POLYMERASE HOMOLOG"/>
    <property type="match status" value="1"/>
</dbReference>
<dbReference type="InterPro" id="IPR032567">
    <property type="entry name" value="RTL1-rel"/>
</dbReference>
<evidence type="ECO:0000256" key="1">
    <source>
        <dbReference type="SAM" id="MobiDB-lite"/>
    </source>
</evidence>
<protein>
    <submittedName>
        <fullName evidence="3">Reverse transcriptase domain-containing protein</fullName>
    </submittedName>
</protein>
<dbReference type="PANTHER" id="PTHR15503">
    <property type="entry name" value="LDOC1 RELATED"/>
    <property type="match status" value="1"/>
</dbReference>
<dbReference type="EMBL" id="BKCJ010150712">
    <property type="protein sequence ID" value="GEY08504.1"/>
    <property type="molecule type" value="Genomic_DNA"/>
</dbReference>
<feature type="compositionally biased region" description="Low complexity" evidence="1">
    <location>
        <begin position="58"/>
        <end position="71"/>
    </location>
</feature>
<evidence type="ECO:0000313" key="3">
    <source>
        <dbReference type="EMBL" id="GEY08504.1"/>
    </source>
</evidence>
<feature type="non-terminal residue" evidence="3">
    <location>
        <position position="1"/>
    </location>
</feature>
<dbReference type="SUPFAM" id="SSF56672">
    <property type="entry name" value="DNA/RNA polymerases"/>
    <property type="match status" value="1"/>
</dbReference>
<gene>
    <name evidence="3" type="ORF">Tci_380478</name>
</gene>
<proteinExistence type="predicted"/>